<evidence type="ECO:0000256" key="1">
    <source>
        <dbReference type="ARBA" id="ARBA00010456"/>
    </source>
</evidence>
<organism evidence="6 7">
    <name type="scientific">Vulcanisaeta souniana JCM 11219</name>
    <dbReference type="NCBI Taxonomy" id="1293586"/>
    <lineage>
        <taxon>Archaea</taxon>
        <taxon>Thermoproteota</taxon>
        <taxon>Thermoprotei</taxon>
        <taxon>Thermoproteales</taxon>
        <taxon>Thermoproteaceae</taxon>
        <taxon>Vulcanisaeta</taxon>
    </lineage>
</organism>
<dbReference type="SUPFAM" id="SSF53167">
    <property type="entry name" value="Purine and uridine phosphorylases"/>
    <property type="match status" value="1"/>
</dbReference>
<sequence>MPIHLRVNPGDIAERVITVGDPERARQLSELLVSARLVNENRGLITYTGKYNNVDVTVATHGIGAPSAAIVIEELISMGARFIIRLGTTGALRREVGLGDVIVPTGSAYNYGGIYTQYLGGFMAYPAVPDYHLMSELIRSLETAGLKPWVGPVYSSDAFYAEEDLVNVLGSRGFLGVEMETAILFLLGLIKNVKTAAVLIVSNNLTEGRAGRFLTASELRNVVLKVGKAVLNALALVGK</sequence>
<dbReference type="GO" id="GO:0005829">
    <property type="term" value="C:cytosol"/>
    <property type="evidence" value="ECO:0007669"/>
    <property type="project" value="TreeGrafter"/>
</dbReference>
<dbReference type="EMBL" id="BMNM01000001">
    <property type="protein sequence ID" value="GGI69992.1"/>
    <property type="molecule type" value="Genomic_DNA"/>
</dbReference>
<evidence type="ECO:0000313" key="7">
    <source>
        <dbReference type="Proteomes" id="UP000657075"/>
    </source>
</evidence>
<feature type="domain" description="Nucleoside phosphorylase" evidence="4">
    <location>
        <begin position="15"/>
        <end position="213"/>
    </location>
</feature>
<dbReference type="Gene3D" id="3.40.50.1580">
    <property type="entry name" value="Nucleoside phosphorylase domain"/>
    <property type="match status" value="1"/>
</dbReference>
<keyword evidence="2" id="KW-0328">Glycosyltransferase</keyword>
<reference evidence="5" key="4">
    <citation type="journal article" date="2023" name="Microbiol. Resour. Announc.">
        <title>Complete Genome Sequence of Vulcanisaeta souniana Strain IC-059, a Hyperthermophilic Archaeon Isolated from Hot Spring Water in Japan.</title>
        <authorList>
            <person name="Kato S."/>
            <person name="Itoh T."/>
            <person name="Wu L."/>
            <person name="Ma J."/>
            <person name="Ohkuma M."/>
        </authorList>
    </citation>
    <scope>NUCLEOTIDE SEQUENCE</scope>
    <source>
        <strain evidence="5">JCM 11219</strain>
    </source>
</reference>
<keyword evidence="3" id="KW-0808">Transferase</keyword>
<evidence type="ECO:0000313" key="5">
    <source>
        <dbReference type="EMBL" id="BDR91832.1"/>
    </source>
</evidence>
<protein>
    <submittedName>
        <fullName evidence="6">5'-methylthioadenosine phosphorylase</fullName>
    </submittedName>
</protein>
<evidence type="ECO:0000259" key="4">
    <source>
        <dbReference type="Pfam" id="PF01048"/>
    </source>
</evidence>
<evidence type="ECO:0000256" key="2">
    <source>
        <dbReference type="ARBA" id="ARBA00022676"/>
    </source>
</evidence>
<dbReference type="PROSITE" id="PS01232">
    <property type="entry name" value="PNP_UDP_1"/>
    <property type="match status" value="1"/>
</dbReference>
<reference evidence="6" key="1">
    <citation type="journal article" date="2014" name="Int. J. Syst. Evol. Microbiol.">
        <title>Complete genome sequence of Corynebacterium casei LMG S-19264T (=DSM 44701T), isolated from a smear-ripened cheese.</title>
        <authorList>
            <consortium name="US DOE Joint Genome Institute (JGI-PGF)"/>
            <person name="Walter F."/>
            <person name="Albersmeier A."/>
            <person name="Kalinowski J."/>
            <person name="Ruckert C."/>
        </authorList>
    </citation>
    <scope>NUCLEOTIDE SEQUENCE</scope>
    <source>
        <strain evidence="6">JCM 11219</strain>
    </source>
</reference>
<dbReference type="OrthoDB" id="372263at2157"/>
<evidence type="ECO:0000256" key="3">
    <source>
        <dbReference type="ARBA" id="ARBA00022679"/>
    </source>
</evidence>
<dbReference type="GO" id="GO:0016763">
    <property type="term" value="F:pentosyltransferase activity"/>
    <property type="evidence" value="ECO:0007669"/>
    <property type="project" value="InterPro"/>
</dbReference>
<reference evidence="8" key="3">
    <citation type="submission" date="2022-09" db="EMBL/GenBank/DDBJ databases">
        <title>Complete genome sequence of Vulcanisaeta souniana.</title>
        <authorList>
            <person name="Kato S."/>
            <person name="Itoh T."/>
            <person name="Ohkuma M."/>
        </authorList>
    </citation>
    <scope>NUCLEOTIDE SEQUENCE [LARGE SCALE GENOMIC DNA]</scope>
    <source>
        <strain evidence="8">JCM 11219</strain>
    </source>
</reference>
<dbReference type="GO" id="GO:0009164">
    <property type="term" value="P:nucleoside catabolic process"/>
    <property type="evidence" value="ECO:0007669"/>
    <property type="project" value="UniProtKB-ARBA"/>
</dbReference>
<dbReference type="Proteomes" id="UP000657075">
    <property type="component" value="Unassembled WGS sequence"/>
</dbReference>
<reference evidence="6" key="2">
    <citation type="submission" date="2020-09" db="EMBL/GenBank/DDBJ databases">
        <authorList>
            <person name="Sun Q."/>
            <person name="Ohkuma M."/>
        </authorList>
    </citation>
    <scope>NUCLEOTIDE SEQUENCE</scope>
    <source>
        <strain evidence="6">JCM 11219</strain>
    </source>
</reference>
<dbReference type="Pfam" id="PF01048">
    <property type="entry name" value="PNP_UDP_1"/>
    <property type="match status" value="1"/>
</dbReference>
<dbReference type="InterPro" id="IPR035994">
    <property type="entry name" value="Nucleoside_phosphorylase_sf"/>
</dbReference>
<evidence type="ECO:0000313" key="8">
    <source>
        <dbReference type="Proteomes" id="UP001060771"/>
    </source>
</evidence>
<keyword evidence="8" id="KW-1185">Reference proteome</keyword>
<dbReference type="InterPro" id="IPR018016">
    <property type="entry name" value="Nucleoside_phosphorylase_CS"/>
</dbReference>
<dbReference type="PANTHER" id="PTHR43691">
    <property type="entry name" value="URIDINE PHOSPHORYLASE"/>
    <property type="match status" value="1"/>
</dbReference>
<comment type="similarity">
    <text evidence="1">Belongs to the PNP/UDP phosphorylase family.</text>
</comment>
<accession>A0A830DYU9</accession>
<dbReference type="GeneID" id="76206475"/>
<evidence type="ECO:0000313" key="6">
    <source>
        <dbReference type="EMBL" id="GGI69992.1"/>
    </source>
</evidence>
<dbReference type="RefSeq" id="WP_188602444.1">
    <property type="nucleotide sequence ID" value="NZ_AP026830.1"/>
</dbReference>
<proteinExistence type="inferred from homology"/>
<dbReference type="AlphaFoldDB" id="A0A830DYU9"/>
<dbReference type="InterPro" id="IPR000845">
    <property type="entry name" value="Nucleoside_phosphorylase_d"/>
</dbReference>
<gene>
    <name evidence="6" type="ORF">GCM10007112_03730</name>
    <name evidence="5" type="ORF">Vsou_09250</name>
</gene>
<dbReference type="CDD" id="cd17764">
    <property type="entry name" value="MTAP_SsMTAPI_like"/>
    <property type="match status" value="1"/>
</dbReference>
<dbReference type="EMBL" id="AP026830">
    <property type="protein sequence ID" value="BDR91832.1"/>
    <property type="molecule type" value="Genomic_DNA"/>
</dbReference>
<dbReference type="PANTHER" id="PTHR43691:SF11">
    <property type="entry name" value="FI09636P-RELATED"/>
    <property type="match status" value="1"/>
</dbReference>
<dbReference type="Proteomes" id="UP001060771">
    <property type="component" value="Chromosome"/>
</dbReference>
<name>A0A830DYU9_9CREN</name>